<dbReference type="InterPro" id="IPR029063">
    <property type="entry name" value="SAM-dependent_MTases_sf"/>
</dbReference>
<evidence type="ECO:0000313" key="7">
    <source>
        <dbReference type="Proteomes" id="UP001620397"/>
    </source>
</evidence>
<dbReference type="EMBL" id="JADIKL010000003">
    <property type="protein sequence ID" value="MFK2930636.1"/>
    <property type="molecule type" value="Genomic_DNA"/>
</dbReference>
<keyword evidence="2 6" id="KW-0808">Transferase</keyword>
<gene>
    <name evidence="6" type="primary">prmC</name>
    <name evidence="6" type="ORF">ISP14_07510</name>
</gene>
<protein>
    <submittedName>
        <fullName evidence="6">Peptide chain release factor N(5)-glutamine methyltransferase</fullName>
        <ecNumber evidence="6">2.1.1.297</ecNumber>
    </submittedName>
</protein>
<feature type="domain" description="Methyltransferase" evidence="4">
    <location>
        <begin position="124"/>
        <end position="200"/>
    </location>
</feature>
<accession>A0ABW8KF47</accession>
<keyword evidence="1 6" id="KW-0489">Methyltransferase</keyword>
<dbReference type="InterPro" id="IPR040758">
    <property type="entry name" value="PrmC_N"/>
</dbReference>
<organism evidence="6 7">
    <name type="scientific">Dyella agri</name>
    <dbReference type="NCBI Taxonomy" id="1926869"/>
    <lineage>
        <taxon>Bacteria</taxon>
        <taxon>Pseudomonadati</taxon>
        <taxon>Pseudomonadota</taxon>
        <taxon>Gammaproteobacteria</taxon>
        <taxon>Lysobacterales</taxon>
        <taxon>Rhodanobacteraceae</taxon>
        <taxon>Dyella</taxon>
    </lineage>
</organism>
<sequence length="301" mass="32748">MDAFYQSLHYRLAMGLQVLPDKPEENPDNTLHALWHAAAGQPRSVATAMQAALPPLADEARQNLRELVERRLAGEPLAYLTSRGHFMGLELLAGPDALIPRTETELLARACTELLQSALAHHPVRVIDVCTGSGNLAFAIAHHVPGAEVFGADISAEAIALATRNREHLGLSRVALRCGDLLAPFDAGFDGTVDLVVCSPPYILSTKVEQMAREISAHEPRLAFDGGPLGVSILLRLLEESPRLLRAGGWLAFEAGLGQGPAMHRRLERDSHYDEVRACTDERGDIRAILARRAPAQEHRT</sequence>
<evidence type="ECO:0000256" key="3">
    <source>
        <dbReference type="ARBA" id="ARBA00022691"/>
    </source>
</evidence>
<keyword evidence="3" id="KW-0949">S-adenosyl-L-methionine</keyword>
<evidence type="ECO:0000256" key="2">
    <source>
        <dbReference type="ARBA" id="ARBA00022679"/>
    </source>
</evidence>
<dbReference type="GO" id="GO:0032259">
    <property type="term" value="P:methylation"/>
    <property type="evidence" value="ECO:0007669"/>
    <property type="project" value="UniProtKB-KW"/>
</dbReference>
<name>A0ABW8KF47_9GAMM</name>
<dbReference type="InterPro" id="IPR019874">
    <property type="entry name" value="RF_methyltr_PrmC"/>
</dbReference>
<dbReference type="Pfam" id="PF13847">
    <property type="entry name" value="Methyltransf_31"/>
    <property type="match status" value="1"/>
</dbReference>
<dbReference type="InterPro" id="IPR025714">
    <property type="entry name" value="Methyltranfer_dom"/>
</dbReference>
<dbReference type="Pfam" id="PF17827">
    <property type="entry name" value="PrmC_N"/>
    <property type="match status" value="1"/>
</dbReference>
<evidence type="ECO:0000313" key="6">
    <source>
        <dbReference type="EMBL" id="MFK2930636.1"/>
    </source>
</evidence>
<dbReference type="CDD" id="cd02440">
    <property type="entry name" value="AdoMet_MTases"/>
    <property type="match status" value="1"/>
</dbReference>
<dbReference type="PANTHER" id="PTHR18895">
    <property type="entry name" value="HEMK METHYLTRANSFERASE"/>
    <property type="match status" value="1"/>
</dbReference>
<dbReference type="InterPro" id="IPR050320">
    <property type="entry name" value="N5-glutamine_MTase"/>
</dbReference>
<dbReference type="SUPFAM" id="SSF53335">
    <property type="entry name" value="S-adenosyl-L-methionine-dependent methyltransferases"/>
    <property type="match status" value="1"/>
</dbReference>
<keyword evidence="7" id="KW-1185">Reference proteome</keyword>
<dbReference type="NCBIfam" id="TIGR03534">
    <property type="entry name" value="RF_mod_PrmC"/>
    <property type="match status" value="1"/>
</dbReference>
<feature type="domain" description="Release factor glutamine methyltransferase N-terminal" evidence="5">
    <location>
        <begin position="19"/>
        <end position="81"/>
    </location>
</feature>
<evidence type="ECO:0000259" key="5">
    <source>
        <dbReference type="Pfam" id="PF17827"/>
    </source>
</evidence>
<comment type="caution">
    <text evidence="6">The sequence shown here is derived from an EMBL/GenBank/DDBJ whole genome shotgun (WGS) entry which is preliminary data.</text>
</comment>
<dbReference type="NCBIfam" id="TIGR00536">
    <property type="entry name" value="hemK_fam"/>
    <property type="match status" value="1"/>
</dbReference>
<dbReference type="Gene3D" id="3.40.50.150">
    <property type="entry name" value="Vaccinia Virus protein VP39"/>
    <property type="match status" value="1"/>
</dbReference>
<dbReference type="Proteomes" id="UP001620397">
    <property type="component" value="Unassembled WGS sequence"/>
</dbReference>
<evidence type="ECO:0000259" key="4">
    <source>
        <dbReference type="Pfam" id="PF13847"/>
    </source>
</evidence>
<dbReference type="PANTHER" id="PTHR18895:SF74">
    <property type="entry name" value="MTRF1L RELEASE FACTOR GLUTAMINE METHYLTRANSFERASE"/>
    <property type="match status" value="1"/>
</dbReference>
<dbReference type="EC" id="2.1.1.297" evidence="6"/>
<dbReference type="InterPro" id="IPR004556">
    <property type="entry name" value="HemK-like"/>
</dbReference>
<reference evidence="6 7" key="1">
    <citation type="submission" date="2020-10" db="EMBL/GenBank/DDBJ databases">
        <title>Phylogeny of dyella-like bacteria.</title>
        <authorList>
            <person name="Fu J."/>
        </authorList>
    </citation>
    <scope>NUCLEOTIDE SEQUENCE [LARGE SCALE GENOMIC DNA]</scope>
    <source>
        <strain evidence="6 7">DKC-1</strain>
    </source>
</reference>
<dbReference type="RefSeq" id="WP_404537722.1">
    <property type="nucleotide sequence ID" value="NZ_JADIKL010000003.1"/>
</dbReference>
<dbReference type="GO" id="GO:0102559">
    <property type="term" value="F:peptide chain release factor N(5)-glutamine methyltransferase activity"/>
    <property type="evidence" value="ECO:0007669"/>
    <property type="project" value="UniProtKB-EC"/>
</dbReference>
<proteinExistence type="predicted"/>
<dbReference type="Gene3D" id="1.10.8.10">
    <property type="entry name" value="DNA helicase RuvA subunit, C-terminal domain"/>
    <property type="match status" value="1"/>
</dbReference>
<evidence type="ECO:0000256" key="1">
    <source>
        <dbReference type="ARBA" id="ARBA00022603"/>
    </source>
</evidence>